<dbReference type="RefSeq" id="WP_239678713.1">
    <property type="nucleotide sequence ID" value="NZ_CP070499.1"/>
</dbReference>
<dbReference type="EC" id="3.6.4.13" evidence="7"/>
<dbReference type="SMART" id="SM00847">
    <property type="entry name" value="HA2"/>
    <property type="match status" value="1"/>
</dbReference>
<dbReference type="InterPro" id="IPR027417">
    <property type="entry name" value="P-loop_NTPase"/>
</dbReference>
<gene>
    <name evidence="7" type="primary">hrpA</name>
    <name evidence="7" type="ORF">JQS43_09560</name>
</gene>
<dbReference type="Proteomes" id="UP000662857">
    <property type="component" value="Chromosome"/>
</dbReference>
<dbReference type="EMBL" id="CP070499">
    <property type="protein sequence ID" value="QSB16494.1"/>
    <property type="molecule type" value="Genomic_DNA"/>
</dbReference>
<dbReference type="Pfam" id="PF21010">
    <property type="entry name" value="HA2_C"/>
    <property type="match status" value="1"/>
</dbReference>
<keyword evidence="1" id="KW-0547">Nucleotide-binding</keyword>
<dbReference type="PROSITE" id="PS51192">
    <property type="entry name" value="HELICASE_ATP_BIND_1"/>
    <property type="match status" value="1"/>
</dbReference>
<dbReference type="GO" id="GO:0003724">
    <property type="term" value="F:RNA helicase activity"/>
    <property type="evidence" value="ECO:0007669"/>
    <property type="project" value="UniProtKB-EC"/>
</dbReference>
<dbReference type="SMART" id="SM00382">
    <property type="entry name" value="AAA"/>
    <property type="match status" value="1"/>
</dbReference>
<dbReference type="SMART" id="SM00487">
    <property type="entry name" value="DEXDc"/>
    <property type="match status" value="1"/>
</dbReference>
<feature type="domain" description="Helicase ATP-binding" evidence="5">
    <location>
        <begin position="23"/>
        <end position="186"/>
    </location>
</feature>
<proteinExistence type="predicted"/>
<dbReference type="InterPro" id="IPR024590">
    <property type="entry name" value="HrpA_C"/>
</dbReference>
<dbReference type="PANTHER" id="PTHR18934:SF99">
    <property type="entry name" value="ATP-DEPENDENT RNA HELICASE DHX37-RELATED"/>
    <property type="match status" value="1"/>
</dbReference>
<dbReference type="InterPro" id="IPR011709">
    <property type="entry name" value="DEAD-box_helicase_OB_fold"/>
</dbReference>
<evidence type="ECO:0000259" key="6">
    <source>
        <dbReference type="PROSITE" id="PS51194"/>
    </source>
</evidence>
<dbReference type="AlphaFoldDB" id="A0A895YF52"/>
<dbReference type="NCBIfam" id="NF008348">
    <property type="entry name" value="PRK11131.1"/>
    <property type="match status" value="1"/>
</dbReference>
<evidence type="ECO:0000256" key="1">
    <source>
        <dbReference type="ARBA" id="ARBA00022741"/>
    </source>
</evidence>
<dbReference type="SUPFAM" id="SSF52540">
    <property type="entry name" value="P-loop containing nucleoside triphosphate hydrolases"/>
    <property type="match status" value="1"/>
</dbReference>
<dbReference type="InterPro" id="IPR007502">
    <property type="entry name" value="Helicase-assoc_dom"/>
</dbReference>
<reference evidence="7" key="1">
    <citation type="submission" date="2021-02" db="EMBL/GenBank/DDBJ databases">
        <title>Natrosporangium hydrolyticum gen. nov., sp. nov, a haloalkaliphilic actinobacterium from a soda solonchak soil.</title>
        <authorList>
            <person name="Sorokin D.Y."/>
            <person name="Khijniak T.V."/>
            <person name="Zakharycheva A.P."/>
            <person name="Boueva O.V."/>
            <person name="Ariskina E.V."/>
            <person name="Hahnke R.L."/>
            <person name="Bunk B."/>
            <person name="Sproer C."/>
            <person name="Schumann P."/>
            <person name="Evtushenko L.I."/>
            <person name="Kublanov I.V."/>
        </authorList>
    </citation>
    <scope>NUCLEOTIDE SEQUENCE</scope>
    <source>
        <strain evidence="7">DSM 106523</strain>
    </source>
</reference>
<dbReference type="KEGG" id="nhy:JQS43_09560"/>
<dbReference type="FunFam" id="1.20.120.1080:FF:000005">
    <property type="entry name" value="ATP-dependent helicase HrpA"/>
    <property type="match status" value="1"/>
</dbReference>
<evidence type="ECO:0000259" key="5">
    <source>
        <dbReference type="PROSITE" id="PS51192"/>
    </source>
</evidence>
<protein>
    <submittedName>
        <fullName evidence="7">ATP-dependent RNA helicase HrpA</fullName>
        <ecNumber evidence="7">3.6.4.13</ecNumber>
    </submittedName>
</protein>
<dbReference type="InterPro" id="IPR001650">
    <property type="entry name" value="Helicase_C-like"/>
</dbReference>
<evidence type="ECO:0000256" key="4">
    <source>
        <dbReference type="ARBA" id="ARBA00022840"/>
    </source>
</evidence>
<dbReference type="GO" id="GO:0016787">
    <property type="term" value="F:hydrolase activity"/>
    <property type="evidence" value="ECO:0007669"/>
    <property type="project" value="UniProtKB-KW"/>
</dbReference>
<feature type="domain" description="Helicase C-terminal" evidence="6">
    <location>
        <begin position="209"/>
        <end position="381"/>
    </location>
</feature>
<dbReference type="InterPro" id="IPR014001">
    <property type="entry name" value="Helicase_ATP-bd"/>
</dbReference>
<keyword evidence="2 7" id="KW-0378">Hydrolase</keyword>
<name>A0A895YF52_9ACTN</name>
<dbReference type="NCBIfam" id="TIGR01967">
    <property type="entry name" value="DEAH_box_HrpA"/>
    <property type="match status" value="1"/>
</dbReference>
<accession>A0A895YF52</accession>
<dbReference type="GO" id="GO:0003723">
    <property type="term" value="F:RNA binding"/>
    <property type="evidence" value="ECO:0007669"/>
    <property type="project" value="TreeGrafter"/>
</dbReference>
<evidence type="ECO:0000313" key="7">
    <source>
        <dbReference type="EMBL" id="QSB16494.1"/>
    </source>
</evidence>
<evidence type="ECO:0000256" key="3">
    <source>
        <dbReference type="ARBA" id="ARBA00022806"/>
    </source>
</evidence>
<dbReference type="Pfam" id="PF00270">
    <property type="entry name" value="DEAD"/>
    <property type="match status" value="1"/>
</dbReference>
<evidence type="ECO:0000256" key="2">
    <source>
        <dbReference type="ARBA" id="ARBA00022801"/>
    </source>
</evidence>
<dbReference type="InterPro" id="IPR010222">
    <property type="entry name" value="RNA_helicase_HrpA"/>
</dbReference>
<dbReference type="Gene3D" id="1.20.120.1080">
    <property type="match status" value="1"/>
</dbReference>
<dbReference type="Pfam" id="PF04408">
    <property type="entry name" value="WHD_HA2"/>
    <property type="match status" value="1"/>
</dbReference>
<sequence length="1237" mass="138059">MDTALKITYPEQLPITERVDEIAAAIRDHQVVVVAGETGSGKTTQLPKICLQLGRGEHGLIGHTQPRRLAARTVADRVADELGEQLGETIGYQVRFTDQVSDGTRVKLMTDGILLAELAKDRSLRRYDTLIIDEAHERSLNIDFILGYLATLLPRRPDFKLIITSATIDPHRFAHHFGADTPVIEVSGRTYPVEVRYRPPADDVDQPRAICDAVAELAAEGPGDILVFLSGEREIRDAADALTGAITRNRRLHGTEVLPLYARLSLAEQHKAFAPHTGRRIVLATNVAETSLTVPGIRYVVDPGTARISRYSARLKVQRLPIEPISQASATQRAGRCGRVADGICIRLYEEDDFTTRPTYTEPEILRTNLASVILQMAALKLGNVERFPFLDPPDRRQLTDGRRLLVELAAFDTDHRITALGRKLARLPVDPRLGRMILEADRNGCLREVLVITAALSIQDPRERPADAKEAADTQHARFVDPQSDFSAYLNLWHYLHEQQQARSGSQFRKMCRDEYLNYLRVREWQEVHQQLRRLARSLGGPLNREPADSQQVHTALLAGLLSHLGTKDVTSKDPRRRHEYIGARGARFAVAPGSALFKKSPQWVMVAELVETSRLWGRTAAGIQPEWVEPVAGHLIKREYSEPHWDAERGAVMAYEKVTLYGLPLVARRRINFARVDPALCRELFIRHALVEGEWQTHHQFVQDNQALLSRLEELERKARRRDILADDQVRYDFYDQRIPAEVVSAAHFDKWWKQTRRSQPELLHFTPELLLNPERADAATEADYPDHWRYGELSFPLTYQFEPGTAADGVTVTVPLPALAQAAGAGFDWQVPGLRHELLVALIRTLPKPVRRQLVPAPQVATELLAMVTPHQQPLAEALSQAARTLTGAVVASEAWSVDQVPDHLRMTIRVTDDAGAVLAEGKDLAALARRLAPAARASLTAAASHVERRGLTDWTIGELPRRVELSRAGHPVTAYPALVDAGDRVDVRVFPTEAEQARHMPAGTRRLLLRALPSPVGYVSDRLAPEAKLALLRNPHGGVRPLLDDCAGCAVDAIVTEHGGPAWDEAAFATLRDQVRGKLNRATLGVVTEILPIMNLANELSQRLATIGDGARADAILDMREQLSAWIRPGFVTDVGWQLLPDLNRWLQGIDRRLAKLGGNVERDRKSMTVIHRVQEEYRQLRSAPPPGVSDAALDTIGRMIEELRISLFAQQLGTRFPISEQRIYRTIDQLTG</sequence>
<dbReference type="Pfam" id="PF11898">
    <property type="entry name" value="DUF3418"/>
    <property type="match status" value="1"/>
</dbReference>
<dbReference type="Pfam" id="PF07717">
    <property type="entry name" value="OB_NTP_bind"/>
    <property type="match status" value="1"/>
</dbReference>
<keyword evidence="8" id="KW-1185">Reference proteome</keyword>
<dbReference type="InterPro" id="IPR011545">
    <property type="entry name" value="DEAD/DEAH_box_helicase_dom"/>
</dbReference>
<organism evidence="7 8">
    <name type="scientific">Natronosporangium hydrolyticum</name>
    <dbReference type="NCBI Taxonomy" id="2811111"/>
    <lineage>
        <taxon>Bacteria</taxon>
        <taxon>Bacillati</taxon>
        <taxon>Actinomycetota</taxon>
        <taxon>Actinomycetes</taxon>
        <taxon>Micromonosporales</taxon>
        <taxon>Micromonosporaceae</taxon>
        <taxon>Natronosporangium</taxon>
    </lineage>
</organism>
<dbReference type="InterPro" id="IPR003593">
    <property type="entry name" value="AAA+_ATPase"/>
</dbReference>
<dbReference type="SMART" id="SM00490">
    <property type="entry name" value="HELICc"/>
    <property type="match status" value="1"/>
</dbReference>
<dbReference type="Gene3D" id="3.40.50.300">
    <property type="entry name" value="P-loop containing nucleotide triphosphate hydrolases"/>
    <property type="match status" value="2"/>
</dbReference>
<dbReference type="InterPro" id="IPR048333">
    <property type="entry name" value="HA2_WH"/>
</dbReference>
<dbReference type="GO" id="GO:0005524">
    <property type="term" value="F:ATP binding"/>
    <property type="evidence" value="ECO:0007669"/>
    <property type="project" value="UniProtKB-KW"/>
</dbReference>
<keyword evidence="3 7" id="KW-0347">Helicase</keyword>
<keyword evidence="4" id="KW-0067">ATP-binding</keyword>
<dbReference type="Pfam" id="PF00271">
    <property type="entry name" value="Helicase_C"/>
    <property type="match status" value="1"/>
</dbReference>
<dbReference type="PROSITE" id="PS51194">
    <property type="entry name" value="HELICASE_CTER"/>
    <property type="match status" value="1"/>
</dbReference>
<dbReference type="PANTHER" id="PTHR18934">
    <property type="entry name" value="ATP-DEPENDENT RNA HELICASE"/>
    <property type="match status" value="1"/>
</dbReference>
<dbReference type="CDD" id="cd18791">
    <property type="entry name" value="SF2_C_RHA"/>
    <property type="match status" value="1"/>
</dbReference>
<evidence type="ECO:0000313" key="8">
    <source>
        <dbReference type="Proteomes" id="UP000662857"/>
    </source>
</evidence>